<reference evidence="1" key="1">
    <citation type="submission" date="2022-08" db="EMBL/GenBank/DDBJ databases">
        <authorList>
            <person name="Kallberg Y."/>
            <person name="Tangrot J."/>
            <person name="Rosling A."/>
        </authorList>
    </citation>
    <scope>NUCLEOTIDE SEQUENCE</scope>
    <source>
        <strain evidence="1">Wild A</strain>
    </source>
</reference>
<dbReference type="EMBL" id="CAMKVN010016296">
    <property type="protein sequence ID" value="CAI2197437.1"/>
    <property type="molecule type" value="Genomic_DNA"/>
</dbReference>
<accession>A0A9W4TA65</accession>
<protein>
    <submittedName>
        <fullName evidence="1">12345_t:CDS:1</fullName>
    </submittedName>
</protein>
<organism evidence="1 2">
    <name type="scientific">Funneliformis geosporum</name>
    <dbReference type="NCBI Taxonomy" id="1117311"/>
    <lineage>
        <taxon>Eukaryota</taxon>
        <taxon>Fungi</taxon>
        <taxon>Fungi incertae sedis</taxon>
        <taxon>Mucoromycota</taxon>
        <taxon>Glomeromycotina</taxon>
        <taxon>Glomeromycetes</taxon>
        <taxon>Glomerales</taxon>
        <taxon>Glomeraceae</taxon>
        <taxon>Funneliformis</taxon>
    </lineage>
</organism>
<gene>
    <name evidence="1" type="ORF">FWILDA_LOCUS18077</name>
</gene>
<evidence type="ECO:0000313" key="1">
    <source>
        <dbReference type="EMBL" id="CAI2197437.1"/>
    </source>
</evidence>
<feature type="non-terminal residue" evidence="1">
    <location>
        <position position="59"/>
    </location>
</feature>
<proteinExistence type="predicted"/>
<comment type="caution">
    <text evidence="1">The sequence shown here is derived from an EMBL/GenBank/DDBJ whole genome shotgun (WGS) entry which is preliminary data.</text>
</comment>
<name>A0A9W4TA65_9GLOM</name>
<sequence>MESKGNELPLILFSKVSFSLKLMFIQSCLSKLIIAPIRFLLSYGRFQHAKGETWSPSLD</sequence>
<evidence type="ECO:0000313" key="2">
    <source>
        <dbReference type="Proteomes" id="UP001153678"/>
    </source>
</evidence>
<keyword evidence="2" id="KW-1185">Reference proteome</keyword>
<dbReference type="Proteomes" id="UP001153678">
    <property type="component" value="Unassembled WGS sequence"/>
</dbReference>
<dbReference type="AlphaFoldDB" id="A0A9W4TA65"/>